<keyword evidence="2" id="KW-1185">Reference proteome</keyword>
<dbReference type="InParanoid" id="W7X1A5"/>
<dbReference type="KEGG" id="tet:TTHERM_002653408"/>
<protein>
    <submittedName>
        <fullName evidence="1">Uncharacterized protein</fullName>
    </submittedName>
</protein>
<organism evidence="1 2">
    <name type="scientific">Tetrahymena thermophila (strain SB210)</name>
    <dbReference type="NCBI Taxonomy" id="312017"/>
    <lineage>
        <taxon>Eukaryota</taxon>
        <taxon>Sar</taxon>
        <taxon>Alveolata</taxon>
        <taxon>Ciliophora</taxon>
        <taxon>Intramacronucleata</taxon>
        <taxon>Oligohymenophorea</taxon>
        <taxon>Hymenostomatida</taxon>
        <taxon>Tetrahymenina</taxon>
        <taxon>Tetrahymenidae</taxon>
        <taxon>Tetrahymena</taxon>
    </lineage>
</organism>
<sequence>MNQKTKRKIELAYRIISDLVDLVLTIVCFVKLLDSYSSCNKFYEYSYIGDQCSVKDSCSYYAINKLTDQQLQDDNCYVNYQHGYLKMDIPSGDRVVYSIIAVLLFRQFYLVYCKLWQLCNVHSQLYFDLCLNVSF</sequence>
<gene>
    <name evidence="1" type="ORF">TTHERM_002653408</name>
</gene>
<dbReference type="RefSeq" id="XP_012656112.1">
    <property type="nucleotide sequence ID" value="XM_012800658.1"/>
</dbReference>
<accession>W7X1A5</accession>
<name>W7X1A5_TETTS</name>
<evidence type="ECO:0000313" key="1">
    <source>
        <dbReference type="EMBL" id="EWS71352.1"/>
    </source>
</evidence>
<dbReference type="AlphaFoldDB" id="W7X1A5"/>
<dbReference type="GeneID" id="24442628"/>
<reference evidence="2" key="1">
    <citation type="journal article" date="2006" name="PLoS Biol.">
        <title>Macronuclear genome sequence of the ciliate Tetrahymena thermophila, a model eukaryote.</title>
        <authorList>
            <person name="Eisen J.A."/>
            <person name="Coyne R.S."/>
            <person name="Wu M."/>
            <person name="Wu D."/>
            <person name="Thiagarajan M."/>
            <person name="Wortman J.R."/>
            <person name="Badger J.H."/>
            <person name="Ren Q."/>
            <person name="Amedeo P."/>
            <person name="Jones K.M."/>
            <person name="Tallon L.J."/>
            <person name="Delcher A.L."/>
            <person name="Salzberg S.L."/>
            <person name="Silva J.C."/>
            <person name="Haas B.J."/>
            <person name="Majoros W.H."/>
            <person name="Farzad M."/>
            <person name="Carlton J.M."/>
            <person name="Smith R.K. Jr."/>
            <person name="Garg J."/>
            <person name="Pearlman R.E."/>
            <person name="Karrer K.M."/>
            <person name="Sun L."/>
            <person name="Manning G."/>
            <person name="Elde N.C."/>
            <person name="Turkewitz A.P."/>
            <person name="Asai D.J."/>
            <person name="Wilkes D.E."/>
            <person name="Wang Y."/>
            <person name="Cai H."/>
            <person name="Collins K."/>
            <person name="Stewart B.A."/>
            <person name="Lee S.R."/>
            <person name="Wilamowska K."/>
            <person name="Weinberg Z."/>
            <person name="Ruzzo W.L."/>
            <person name="Wloga D."/>
            <person name="Gaertig J."/>
            <person name="Frankel J."/>
            <person name="Tsao C.-C."/>
            <person name="Gorovsky M.A."/>
            <person name="Keeling P.J."/>
            <person name="Waller R.F."/>
            <person name="Patron N.J."/>
            <person name="Cherry J.M."/>
            <person name="Stover N.A."/>
            <person name="Krieger C.J."/>
            <person name="del Toro C."/>
            <person name="Ryder H.F."/>
            <person name="Williamson S.C."/>
            <person name="Barbeau R.A."/>
            <person name="Hamilton E.P."/>
            <person name="Orias E."/>
        </authorList>
    </citation>
    <scope>NUCLEOTIDE SEQUENCE [LARGE SCALE GENOMIC DNA]</scope>
    <source>
        <strain evidence="2">SB210</strain>
    </source>
</reference>
<dbReference type="EMBL" id="GG662309">
    <property type="protein sequence ID" value="EWS71352.1"/>
    <property type="molecule type" value="Genomic_DNA"/>
</dbReference>
<proteinExistence type="predicted"/>
<dbReference type="Proteomes" id="UP000009168">
    <property type="component" value="Unassembled WGS sequence"/>
</dbReference>
<evidence type="ECO:0000313" key="2">
    <source>
        <dbReference type="Proteomes" id="UP000009168"/>
    </source>
</evidence>